<organism evidence="2 3">
    <name type="scientific">Saponaria officinalis</name>
    <name type="common">Common soapwort</name>
    <name type="synonym">Lychnis saponaria</name>
    <dbReference type="NCBI Taxonomy" id="3572"/>
    <lineage>
        <taxon>Eukaryota</taxon>
        <taxon>Viridiplantae</taxon>
        <taxon>Streptophyta</taxon>
        <taxon>Embryophyta</taxon>
        <taxon>Tracheophyta</taxon>
        <taxon>Spermatophyta</taxon>
        <taxon>Magnoliopsida</taxon>
        <taxon>eudicotyledons</taxon>
        <taxon>Gunneridae</taxon>
        <taxon>Pentapetalae</taxon>
        <taxon>Caryophyllales</taxon>
        <taxon>Caryophyllaceae</taxon>
        <taxon>Caryophylleae</taxon>
        <taxon>Saponaria</taxon>
    </lineage>
</organism>
<dbReference type="EMBL" id="JBDFQZ010000002">
    <property type="protein sequence ID" value="KAK9748634.1"/>
    <property type="molecule type" value="Genomic_DNA"/>
</dbReference>
<sequence length="284" mass="31369">METQNEEIKSSTDEKHPQKTSEITVSETNVAAAASKSALPSPNSSPSHEFSFTISLHSAQITAPPSSSSSPSLPSKTKQQQQQQQHPLAIDLTPADDIFFHGHLLPLHFLSHLNASSSSPRTSTSTTLDYCYPQTRDLNKDVYLTKPKSSSFSLSGFAKWVKGPETKQKTDRIKKLKLDVTQFLKRYIKPLLSPKQRREHQQKREWYPSYSGSLSPKIDRRELRDLRGEYSAPASMRTSPTNSGLLVAKSGVASPVCNVSDSTMDELHAAIQSAIAHCKNSTSC</sequence>
<accession>A0AAW1MRW0</accession>
<feature type="compositionally biased region" description="Basic and acidic residues" evidence="1">
    <location>
        <begin position="1"/>
        <end position="19"/>
    </location>
</feature>
<evidence type="ECO:0000313" key="2">
    <source>
        <dbReference type="EMBL" id="KAK9748634.1"/>
    </source>
</evidence>
<gene>
    <name evidence="2" type="ORF">RND81_02G070800</name>
</gene>
<feature type="compositionally biased region" description="Low complexity" evidence="1">
    <location>
        <begin position="31"/>
        <end position="47"/>
    </location>
</feature>
<dbReference type="AlphaFoldDB" id="A0AAW1MRW0"/>
<feature type="compositionally biased region" description="Polar residues" evidence="1">
    <location>
        <begin position="48"/>
        <end position="57"/>
    </location>
</feature>
<feature type="compositionally biased region" description="Low complexity" evidence="1">
    <location>
        <begin position="58"/>
        <end position="86"/>
    </location>
</feature>
<proteinExistence type="predicted"/>
<dbReference type="InterPro" id="IPR039620">
    <property type="entry name" value="BKI1/MAKR1/3/4"/>
</dbReference>
<protein>
    <recommendedName>
        <fullName evidence="4">BRI1 kinase inhibitor 1</fullName>
    </recommendedName>
</protein>
<comment type="caution">
    <text evidence="2">The sequence shown here is derived from an EMBL/GenBank/DDBJ whole genome shotgun (WGS) entry which is preliminary data.</text>
</comment>
<dbReference type="PANTHER" id="PTHR33312:SF19">
    <property type="entry name" value="BRI1 KINASE INHIBITOR 1"/>
    <property type="match status" value="1"/>
</dbReference>
<evidence type="ECO:0000256" key="1">
    <source>
        <dbReference type="SAM" id="MobiDB-lite"/>
    </source>
</evidence>
<evidence type="ECO:0000313" key="3">
    <source>
        <dbReference type="Proteomes" id="UP001443914"/>
    </source>
</evidence>
<feature type="compositionally biased region" description="Polar residues" evidence="1">
    <location>
        <begin position="20"/>
        <end position="29"/>
    </location>
</feature>
<name>A0AAW1MRW0_SAPOF</name>
<reference evidence="2" key="1">
    <citation type="submission" date="2024-03" db="EMBL/GenBank/DDBJ databases">
        <title>WGS assembly of Saponaria officinalis var. Norfolk2.</title>
        <authorList>
            <person name="Jenkins J."/>
            <person name="Shu S."/>
            <person name="Grimwood J."/>
            <person name="Barry K."/>
            <person name="Goodstein D."/>
            <person name="Schmutz J."/>
            <person name="Leebens-Mack J."/>
            <person name="Osbourn A."/>
        </authorList>
    </citation>
    <scope>NUCLEOTIDE SEQUENCE [LARGE SCALE GENOMIC DNA]</scope>
    <source>
        <strain evidence="2">JIC</strain>
    </source>
</reference>
<evidence type="ECO:0008006" key="4">
    <source>
        <dbReference type="Google" id="ProtNLM"/>
    </source>
</evidence>
<dbReference type="PANTHER" id="PTHR33312">
    <property type="entry name" value="MEMBRANE-ASSOCIATED KINASE REGULATOR 4-RELATED"/>
    <property type="match status" value="1"/>
</dbReference>
<keyword evidence="3" id="KW-1185">Reference proteome</keyword>
<feature type="region of interest" description="Disordered" evidence="1">
    <location>
        <begin position="1"/>
        <end position="86"/>
    </location>
</feature>
<dbReference type="Proteomes" id="UP001443914">
    <property type="component" value="Unassembled WGS sequence"/>
</dbReference>
<dbReference type="GO" id="GO:0005886">
    <property type="term" value="C:plasma membrane"/>
    <property type="evidence" value="ECO:0007669"/>
    <property type="project" value="InterPro"/>
</dbReference>
<dbReference type="GO" id="GO:0019210">
    <property type="term" value="F:kinase inhibitor activity"/>
    <property type="evidence" value="ECO:0007669"/>
    <property type="project" value="InterPro"/>
</dbReference>